<evidence type="ECO:0000256" key="2">
    <source>
        <dbReference type="ARBA" id="ARBA00022630"/>
    </source>
</evidence>
<comment type="cofactor">
    <cofactor evidence="1">
        <name>FAD</name>
        <dbReference type="ChEBI" id="CHEBI:57692"/>
    </cofactor>
</comment>
<name>A0AAE1C3U4_9PEZI</name>
<evidence type="ECO:0000256" key="5">
    <source>
        <dbReference type="ARBA" id="ARBA00023033"/>
    </source>
</evidence>
<dbReference type="Gene3D" id="3.50.50.60">
    <property type="entry name" value="FAD/NAD(P)-binding domain"/>
    <property type="match status" value="1"/>
</dbReference>
<dbReference type="InterPro" id="IPR002938">
    <property type="entry name" value="FAD-bd"/>
</dbReference>
<organism evidence="7 8">
    <name type="scientific">Recurvomyces mirabilis</name>
    <dbReference type="NCBI Taxonomy" id="574656"/>
    <lineage>
        <taxon>Eukaryota</taxon>
        <taxon>Fungi</taxon>
        <taxon>Dikarya</taxon>
        <taxon>Ascomycota</taxon>
        <taxon>Pezizomycotina</taxon>
        <taxon>Dothideomycetes</taxon>
        <taxon>Dothideomycetidae</taxon>
        <taxon>Mycosphaerellales</taxon>
        <taxon>Teratosphaeriaceae</taxon>
        <taxon>Recurvomyces</taxon>
    </lineage>
</organism>
<evidence type="ECO:0000256" key="3">
    <source>
        <dbReference type="ARBA" id="ARBA00022827"/>
    </source>
</evidence>
<keyword evidence="8" id="KW-1185">Reference proteome</keyword>
<evidence type="ECO:0000256" key="4">
    <source>
        <dbReference type="ARBA" id="ARBA00023002"/>
    </source>
</evidence>
<keyword evidence="5" id="KW-0503">Monooxygenase</keyword>
<comment type="caution">
    <text evidence="7">The sequence shown here is derived from an EMBL/GenBank/DDBJ whole genome shotgun (WGS) entry which is preliminary data.</text>
</comment>
<dbReference type="GO" id="GO:0004497">
    <property type="term" value="F:monooxygenase activity"/>
    <property type="evidence" value="ECO:0007669"/>
    <property type="project" value="UniProtKB-KW"/>
</dbReference>
<evidence type="ECO:0000313" key="8">
    <source>
        <dbReference type="Proteomes" id="UP001274830"/>
    </source>
</evidence>
<protein>
    <recommendedName>
        <fullName evidence="6">FAD-binding domain-containing protein</fullName>
    </recommendedName>
</protein>
<evidence type="ECO:0000256" key="1">
    <source>
        <dbReference type="ARBA" id="ARBA00001974"/>
    </source>
</evidence>
<dbReference type="Pfam" id="PF01494">
    <property type="entry name" value="FAD_binding_3"/>
    <property type="match status" value="1"/>
</dbReference>
<dbReference type="PANTHER" id="PTHR47178:SF5">
    <property type="entry name" value="FAD-BINDING DOMAIN-CONTAINING PROTEIN"/>
    <property type="match status" value="1"/>
</dbReference>
<accession>A0AAE1C3U4</accession>
<keyword evidence="2" id="KW-0285">Flavoprotein</keyword>
<feature type="domain" description="FAD-binding" evidence="6">
    <location>
        <begin position="216"/>
        <end position="255"/>
    </location>
</feature>
<dbReference type="PANTHER" id="PTHR47178">
    <property type="entry name" value="MONOOXYGENASE, FAD-BINDING"/>
    <property type="match status" value="1"/>
</dbReference>
<dbReference type="InterPro" id="IPR036188">
    <property type="entry name" value="FAD/NAD-bd_sf"/>
</dbReference>
<evidence type="ECO:0000313" key="7">
    <source>
        <dbReference type="EMBL" id="KAK3676804.1"/>
    </source>
</evidence>
<evidence type="ECO:0000259" key="6">
    <source>
        <dbReference type="Pfam" id="PF01494"/>
    </source>
</evidence>
<sequence length="647" mass="71463">MSRVQYDTEGLDMLTCETEAEPGMLLLGTVSISGAAVHELQMDHRSFTIALSDLDVFLCLPGCRPPEVYKGLSNLRVLSLSLSDGLLTDKQDVEQISKAFIDITSHATNFEWLTLEWLTLKSGRYDIEAAEKTLVETVLQPAYFPSLTQLNLLDYAVGAQNLKSFVIRHKKRLEEVAIASFHGASCSYPNKLATSHLNLSEVKQNATPTIDMQNPEVIIIGGGLGGLSLANGLYNRGISFHVFERDRTEHYRAQGYRIRVGGPAIDSLDYLLTPEAMERFNLSCADFSMHPIPEIDAESAKVSEPNVPMPVLPEGLTWSGLLKKARCVDRAAMREVLIKSIPAEHISYDKVFTHYKELEDGAVKAFFQDGTTAIGNLLVGADGRSSHVRQQLLPDLDIEDCGGMYVYGKTYITPELMKELPSAALDRMSFIKDRAHEHIVIGGLEPISFSNATERQACGLSVPRSYLFWAMAAAPEALGFSPEVQIQLTPDESAKHMRGLSEHWHPSLRAVIEQQAPGQTNALKVTIVNKDFGMNVWESNKHITVLGDAVHPMAATGSGAVTALMDARSICEGLVQRREAEKDGVVTLNDYKEMITTYEATMRKNAGEAVIGSWIAMKNAIGMKRGENEIHMGEMAMKIRQKNMMKM</sequence>
<keyword evidence="4" id="KW-0560">Oxidoreductase</keyword>
<dbReference type="GO" id="GO:0071949">
    <property type="term" value="F:FAD binding"/>
    <property type="evidence" value="ECO:0007669"/>
    <property type="project" value="InterPro"/>
</dbReference>
<dbReference type="SUPFAM" id="SSF51905">
    <property type="entry name" value="FAD/NAD(P)-binding domain"/>
    <property type="match status" value="1"/>
</dbReference>
<dbReference type="AlphaFoldDB" id="A0AAE1C3U4"/>
<proteinExistence type="predicted"/>
<reference evidence="7" key="1">
    <citation type="submission" date="2023-07" db="EMBL/GenBank/DDBJ databases">
        <title>Black Yeasts Isolated from many extreme environments.</title>
        <authorList>
            <person name="Coleine C."/>
            <person name="Stajich J.E."/>
            <person name="Selbmann L."/>
        </authorList>
    </citation>
    <scope>NUCLEOTIDE SEQUENCE</scope>
    <source>
        <strain evidence="7">CCFEE 5485</strain>
    </source>
</reference>
<keyword evidence="3" id="KW-0274">FAD</keyword>
<gene>
    <name evidence="7" type="ORF">LTR78_003008</name>
</gene>
<dbReference type="Proteomes" id="UP001274830">
    <property type="component" value="Unassembled WGS sequence"/>
</dbReference>
<dbReference type="EMBL" id="JAUTXT010000008">
    <property type="protein sequence ID" value="KAK3676804.1"/>
    <property type="molecule type" value="Genomic_DNA"/>
</dbReference>
<dbReference type="PRINTS" id="PR00420">
    <property type="entry name" value="RNGMNOXGNASE"/>
</dbReference>